<reference evidence="1" key="2">
    <citation type="submission" date="2005-07" db="EMBL/GenBank/DDBJ databases">
        <title>Annotation of the Saccharomyces cerevisiae RM11-1a Genome.</title>
        <authorList>
            <consortium name="The Broad Institute Genome Sequencing Platform"/>
            <person name="Birren B."/>
            <person name="Lander E."/>
            <person name="Galagan J."/>
            <person name="Nusbaum C."/>
            <person name="Devon K."/>
            <person name="Cuomo C."/>
            <person name="Jaffe D."/>
            <person name="Butler J."/>
            <person name="Alvarez P."/>
            <person name="Gnerre S."/>
            <person name="Grabherr M."/>
            <person name="Kleber M."/>
            <person name="Mauceli E."/>
            <person name="Brockman W."/>
            <person name="MacCallum I.A."/>
            <person name="Rounsley S."/>
            <person name="Young S."/>
            <person name="LaButti K."/>
            <person name="Pushparaj V."/>
            <person name="DeCaprio D."/>
            <person name="Crawford M."/>
            <person name="Koehrsen M."/>
            <person name="Engels R."/>
            <person name="Montgomery P."/>
            <person name="Pearson M."/>
            <person name="Howarth C."/>
            <person name="Larson L."/>
            <person name="Luoma S."/>
            <person name="White J."/>
            <person name="O'Leary S."/>
            <person name="Kodira C."/>
            <person name="Zeng Q."/>
            <person name="Yandava C."/>
            <person name="Alvarado L."/>
            <person name="Pratt S."/>
            <person name="Kruglyak L."/>
        </authorList>
    </citation>
    <scope>NUCLEOTIDE SEQUENCE</scope>
    <source>
        <strain evidence="1">RM11-1a</strain>
    </source>
</reference>
<accession>B3LL74</accession>
<sequence>MLIIGTEVSQNSDTQLLLNGKKKPRKGYRDLAHAFFSKRALRKVAQRDCHRKKKSKPITTRPKVMVGSYYKVGSAYLKKINN</sequence>
<dbReference type="EMBL" id="CH408046">
    <property type="protein sequence ID" value="EDV11222.1"/>
    <property type="molecule type" value="Genomic_DNA"/>
</dbReference>
<dbReference type="HOGENOM" id="CLU_2560052_0_0_1"/>
<dbReference type="Proteomes" id="UP000008335">
    <property type="component" value="Unassembled WGS sequence"/>
</dbReference>
<proteinExistence type="predicted"/>
<dbReference type="AlphaFoldDB" id="B3LL74"/>
<organism evidence="1 2">
    <name type="scientific">Saccharomyces cerevisiae (strain RM11-1a)</name>
    <name type="common">Baker's yeast</name>
    <dbReference type="NCBI Taxonomy" id="285006"/>
    <lineage>
        <taxon>Eukaryota</taxon>
        <taxon>Fungi</taxon>
        <taxon>Dikarya</taxon>
        <taxon>Ascomycota</taxon>
        <taxon>Saccharomycotina</taxon>
        <taxon>Saccharomycetes</taxon>
        <taxon>Saccharomycetales</taxon>
        <taxon>Saccharomycetaceae</taxon>
        <taxon>Saccharomyces</taxon>
    </lineage>
</organism>
<name>B3LL74_YEAS1</name>
<evidence type="ECO:0000313" key="1">
    <source>
        <dbReference type="EMBL" id="EDV11222.1"/>
    </source>
</evidence>
<keyword evidence="2" id="KW-1185">Reference proteome</keyword>
<evidence type="ECO:0000313" key="2">
    <source>
        <dbReference type="Proteomes" id="UP000008335"/>
    </source>
</evidence>
<gene>
    <name evidence="1" type="ORF">SCRG_02503</name>
</gene>
<reference evidence="1" key="1">
    <citation type="submission" date="2005-03" db="EMBL/GenBank/DDBJ databases">
        <authorList>
            <person name="Giovannoni S.J."/>
            <person name="Cho J.-C."/>
            <person name="Ferriera S."/>
            <person name="Johnson J."/>
            <person name="Kravitz S."/>
            <person name="Halpern A."/>
            <person name="Remington K."/>
            <person name="Beeson K."/>
            <person name="Tran B."/>
            <person name="Rogers Y.-H."/>
            <person name="Friedman R."/>
            <person name="Venter J.C."/>
        </authorList>
    </citation>
    <scope>NUCLEOTIDE SEQUENCE</scope>
    <source>
        <strain evidence="1">RM11-1a</strain>
    </source>
</reference>
<protein>
    <submittedName>
        <fullName evidence="1">Uncharacterized protein</fullName>
    </submittedName>
</protein>